<evidence type="ECO:0000313" key="1">
    <source>
        <dbReference type="EMBL" id="OOK77395.1"/>
    </source>
</evidence>
<dbReference type="AlphaFoldDB" id="A0A1V3XDW1"/>
<comment type="caution">
    <text evidence="1">The sequence shown here is derived from an EMBL/GenBank/DDBJ whole genome shotgun (WGS) entry which is preliminary data.</text>
</comment>
<reference evidence="1 2" key="1">
    <citation type="submission" date="2017-02" db="EMBL/GenBank/DDBJ databases">
        <title>Complete genome sequences of Mycobacterium kansasii strains isolated from rhesus macaques.</title>
        <authorList>
            <person name="Panda A."/>
            <person name="Nagaraj S."/>
            <person name="Zhao X."/>
            <person name="Tettelin H."/>
            <person name="Detolla L.J."/>
        </authorList>
    </citation>
    <scope>NUCLEOTIDE SEQUENCE [LARGE SCALE GENOMIC DNA]</scope>
    <source>
        <strain evidence="1 2">11-3469</strain>
    </source>
</reference>
<name>A0A1V3XDW1_MYCKA</name>
<sequence>MNAATLAMLSIIEQYTPPCTMPIGCNSSGLTFSCARAPSG</sequence>
<proteinExistence type="predicted"/>
<dbReference type="Proteomes" id="UP000188532">
    <property type="component" value="Unassembled WGS sequence"/>
</dbReference>
<accession>A0A1V3XDW1</accession>
<protein>
    <submittedName>
        <fullName evidence="1">Uncharacterized protein</fullName>
    </submittedName>
</protein>
<gene>
    <name evidence="1" type="ORF">BZL29_3803</name>
</gene>
<evidence type="ECO:0000313" key="2">
    <source>
        <dbReference type="Proteomes" id="UP000188532"/>
    </source>
</evidence>
<organism evidence="1 2">
    <name type="scientific">Mycobacterium kansasii</name>
    <dbReference type="NCBI Taxonomy" id="1768"/>
    <lineage>
        <taxon>Bacteria</taxon>
        <taxon>Bacillati</taxon>
        <taxon>Actinomycetota</taxon>
        <taxon>Actinomycetes</taxon>
        <taxon>Mycobacteriales</taxon>
        <taxon>Mycobacteriaceae</taxon>
        <taxon>Mycobacterium</taxon>
    </lineage>
</organism>
<dbReference type="EMBL" id="MVBN01000003">
    <property type="protein sequence ID" value="OOK77395.1"/>
    <property type="molecule type" value="Genomic_DNA"/>
</dbReference>